<organism evidence="1 2">
    <name type="scientific">Caligus rogercresseyi</name>
    <name type="common">Sea louse</name>
    <dbReference type="NCBI Taxonomy" id="217165"/>
    <lineage>
        <taxon>Eukaryota</taxon>
        <taxon>Metazoa</taxon>
        <taxon>Ecdysozoa</taxon>
        <taxon>Arthropoda</taxon>
        <taxon>Crustacea</taxon>
        <taxon>Multicrustacea</taxon>
        <taxon>Hexanauplia</taxon>
        <taxon>Copepoda</taxon>
        <taxon>Siphonostomatoida</taxon>
        <taxon>Caligidae</taxon>
        <taxon>Caligus</taxon>
    </lineage>
</organism>
<accession>A0A7T8JZZ0</accession>
<evidence type="ECO:0000313" key="1">
    <source>
        <dbReference type="EMBL" id="QQP40466.1"/>
    </source>
</evidence>
<dbReference type="PANTHER" id="PTHR43544">
    <property type="entry name" value="SHORT-CHAIN DEHYDROGENASE/REDUCTASE"/>
    <property type="match status" value="1"/>
</dbReference>
<sequence>MSPKGRSAKSVLVTGCDSGVALEVVKALAQQAEGQSNVAVILAAAKNPNNSELNHLAKSFSKVKTVQLDLKIKRILETLPMRFRRGSMMLVNVDAGHMIKAFSVNAVSPLMLIKALSKQLQSGAQAAGSGVAAGSAAGVDAMMYSSSKASHAAAEMGGPADAMNAATYGAAHSGASLGAGAAASSGTGASALNAVAAGANLSSGLNAGARFGVGGPNSGAILTGEAGSAFSGNGGGLVVNLTTGLSSAGANNSGRFYAYRASKSALNMITKNVAADLASSGILAFALNIDNAALDSRGAGVGSQGNNGNSTQGFSAQSVAEAITALVNRGNSALSGSLINVEGAPLLV</sequence>
<protein>
    <submittedName>
        <fullName evidence="1">LOC100377198</fullName>
    </submittedName>
</protein>
<evidence type="ECO:0000313" key="2">
    <source>
        <dbReference type="Proteomes" id="UP000595437"/>
    </source>
</evidence>
<dbReference type="InterPro" id="IPR036291">
    <property type="entry name" value="NAD(P)-bd_dom_sf"/>
</dbReference>
<dbReference type="InterPro" id="IPR002347">
    <property type="entry name" value="SDR_fam"/>
</dbReference>
<dbReference type="EMBL" id="CP045898">
    <property type="protein sequence ID" value="QQP40466.1"/>
    <property type="molecule type" value="Genomic_DNA"/>
</dbReference>
<keyword evidence="2" id="KW-1185">Reference proteome</keyword>
<name>A0A7T8JZZ0_CALRO</name>
<proteinExistence type="predicted"/>
<dbReference type="PRINTS" id="PR00081">
    <property type="entry name" value="GDHRDH"/>
</dbReference>
<dbReference type="AlphaFoldDB" id="A0A7T8JZZ0"/>
<dbReference type="OrthoDB" id="9982184at2759"/>
<dbReference type="InterPro" id="IPR051468">
    <property type="entry name" value="Fungal_SecMetab_SDRs"/>
</dbReference>
<reference evidence="2" key="1">
    <citation type="submission" date="2021-01" db="EMBL/GenBank/DDBJ databases">
        <title>Caligus Genome Assembly.</title>
        <authorList>
            <person name="Gallardo-Escarate C."/>
        </authorList>
    </citation>
    <scope>NUCLEOTIDE SEQUENCE [LARGE SCALE GENOMIC DNA]</scope>
</reference>
<dbReference type="PANTHER" id="PTHR43544:SF12">
    <property type="entry name" value="NAD(P)-BINDING ROSSMANN-FOLD SUPERFAMILY PROTEIN"/>
    <property type="match status" value="1"/>
</dbReference>
<gene>
    <name evidence="1" type="ORF">FKW44_014510</name>
</gene>
<dbReference type="GO" id="GO:0005737">
    <property type="term" value="C:cytoplasm"/>
    <property type="evidence" value="ECO:0007669"/>
    <property type="project" value="TreeGrafter"/>
</dbReference>
<dbReference type="Gene3D" id="3.40.50.720">
    <property type="entry name" value="NAD(P)-binding Rossmann-like Domain"/>
    <property type="match status" value="2"/>
</dbReference>
<dbReference type="SUPFAM" id="SSF51735">
    <property type="entry name" value="NAD(P)-binding Rossmann-fold domains"/>
    <property type="match status" value="2"/>
</dbReference>
<dbReference type="Proteomes" id="UP000595437">
    <property type="component" value="Chromosome 9"/>
</dbReference>
<dbReference type="GO" id="GO:0016491">
    <property type="term" value="F:oxidoreductase activity"/>
    <property type="evidence" value="ECO:0007669"/>
    <property type="project" value="TreeGrafter"/>
</dbReference>